<keyword evidence="1" id="KW-0472">Membrane</keyword>
<name>A0A1D7U2J8_9HYPH</name>
<feature type="transmembrane region" description="Helical" evidence="1">
    <location>
        <begin position="112"/>
        <end position="130"/>
    </location>
</feature>
<dbReference type="EMBL" id="CP017147">
    <property type="protein sequence ID" value="AOO81594.1"/>
    <property type="molecule type" value="Genomic_DNA"/>
</dbReference>
<dbReference type="KEGG" id="bvv:BHK69_15050"/>
<protein>
    <recommendedName>
        <fullName evidence="4">PhnA-like protein</fullName>
    </recommendedName>
</protein>
<feature type="transmembrane region" description="Helical" evidence="1">
    <location>
        <begin position="27"/>
        <end position="54"/>
    </location>
</feature>
<evidence type="ECO:0000313" key="3">
    <source>
        <dbReference type="Proteomes" id="UP000094969"/>
    </source>
</evidence>
<proteinExistence type="predicted"/>
<keyword evidence="1" id="KW-1133">Transmembrane helix</keyword>
<keyword evidence="1" id="KW-0812">Transmembrane</keyword>
<organism evidence="2 3">
    <name type="scientific">Bosea vaviloviae</name>
    <dbReference type="NCBI Taxonomy" id="1526658"/>
    <lineage>
        <taxon>Bacteria</taxon>
        <taxon>Pseudomonadati</taxon>
        <taxon>Pseudomonadota</taxon>
        <taxon>Alphaproteobacteria</taxon>
        <taxon>Hyphomicrobiales</taxon>
        <taxon>Boseaceae</taxon>
        <taxon>Bosea</taxon>
    </lineage>
</organism>
<feature type="transmembrane region" description="Helical" evidence="1">
    <location>
        <begin position="252"/>
        <end position="274"/>
    </location>
</feature>
<keyword evidence="3" id="KW-1185">Reference proteome</keyword>
<dbReference type="Proteomes" id="UP000094969">
    <property type="component" value="Chromosome"/>
</dbReference>
<feature type="transmembrane region" description="Helical" evidence="1">
    <location>
        <begin position="66"/>
        <end position="92"/>
    </location>
</feature>
<evidence type="ECO:0000256" key="1">
    <source>
        <dbReference type="SAM" id="Phobius"/>
    </source>
</evidence>
<evidence type="ECO:0000313" key="2">
    <source>
        <dbReference type="EMBL" id="AOO81594.1"/>
    </source>
</evidence>
<dbReference type="STRING" id="1526658.BHK69_15050"/>
<dbReference type="AlphaFoldDB" id="A0A1D7U2J8"/>
<evidence type="ECO:0008006" key="4">
    <source>
        <dbReference type="Google" id="ProtNLM"/>
    </source>
</evidence>
<accession>A0A1D7U2J8</accession>
<gene>
    <name evidence="2" type="ORF">BHK69_15050</name>
</gene>
<reference evidence="2 3" key="1">
    <citation type="journal article" date="2015" name="Antonie Van Leeuwenhoek">
        <title>Bosea vaviloviae sp. nov., a new species of slow-growing rhizobia isolated from nodules of the relict species Vavilovia formosa (Stev.) Fed.</title>
        <authorList>
            <person name="Safronova V.I."/>
            <person name="Kuznetsova I.G."/>
            <person name="Sazanova A.L."/>
            <person name="Kimeklis A.K."/>
            <person name="Belimov A.A."/>
            <person name="Andronov E.E."/>
            <person name="Pinaev A.G."/>
            <person name="Chizhevskaya E.P."/>
            <person name="Pukhaev A.R."/>
            <person name="Popov K.P."/>
            <person name="Willems A."/>
            <person name="Tikhonovich I.A."/>
        </authorList>
    </citation>
    <scope>NUCLEOTIDE SEQUENCE [LARGE SCALE GENOMIC DNA]</scope>
    <source>
        <strain evidence="2 3">Vaf18</strain>
    </source>
</reference>
<sequence>MSMGTTDVVVVSPTTAKSGADGSYLEWSAIFGGAVLSAAITTVMAAFGSALGLSLISADTTRSSSLVALTVAAGLWTIWITVSACYAGGYLAGRMRRPAGDASDHERHVRDGAHGLIVWAAGALLVTMIASSSLLGAAKTAVTGAAAAAGGAATLINQQADPLGSALDSVMRSTGTTPPTASEREEASRILITGLRSGKLEQADRDYLATRVAARMNIPQPEAQKRVDDAFAKLEQAKEAAKQAAERARKTAVITAFLTAAVLMLGAAAAWLAAQLGGKHRDEEIDLSALFGGR</sequence>